<name>A0A1F7WDT2_9BACT</name>
<sequence>MIQPPSRRRENISESVSASSYVLVMGTISVIFILGFSFLFSFLSEYSQTYHQGKSQAAYYLAEAGVERAVYELKNIFRTPLVNEKKDVNENLLKILDYHSAQDFQLSFADAEFAKDSKYFVKIEFFNLRETPFGSLLREKEVPPKLEQYKKDTASFANPKKLGGWQGKLKITATGTVRMLNSGGELKDISRTLVVIRDIKVMDLTPIAPEYTLFISGDKTEYIKEGEFILEHGLSSLIVIAQGFIDDFQRLLPYLKGTMKEMIDIVRDFVTKTKFTKPQEKKMEDIFKAYKVAGRVRTNGVVHIYLPFFDVDDIINYFVSNNYYERPEVGYPFCNNRLHDRFMSWATKFEGDIKKHYYELVPYVIQNQKPTPKVEQYTRWSTFPNYLKQYPNETDPENLKQLLQNAEMYATEVIPHGHSIFGEKKNPYKLDGITLIKGDLKIAGILEGRGTLIVTDNIHVLGDVTLLDDKTLLTLVSQNGKIIVSPKAKVNIQASVYSKDSIFGGEEVTVFGNYTVTNLNRQEGEDGKVLMPRKFKIKYDNRIRNIMGDNFWVSISKRDIKRYETGVLNQKDEDGD</sequence>
<evidence type="ECO:0000256" key="1">
    <source>
        <dbReference type="SAM" id="Phobius"/>
    </source>
</evidence>
<feature type="transmembrane region" description="Helical" evidence="1">
    <location>
        <begin position="21"/>
        <end position="43"/>
    </location>
</feature>
<evidence type="ECO:0000313" key="2">
    <source>
        <dbReference type="EMBL" id="OGM00953.1"/>
    </source>
</evidence>
<keyword evidence="1" id="KW-1133">Transmembrane helix</keyword>
<organism evidence="2 3">
    <name type="scientific">Candidatus Wallbacteria bacterium GWC2_49_35</name>
    <dbReference type="NCBI Taxonomy" id="1817813"/>
    <lineage>
        <taxon>Bacteria</taxon>
        <taxon>Candidatus Walliibacteriota</taxon>
    </lineage>
</organism>
<comment type="caution">
    <text evidence="2">The sequence shown here is derived from an EMBL/GenBank/DDBJ whole genome shotgun (WGS) entry which is preliminary data.</text>
</comment>
<accession>A0A1F7WDT2</accession>
<dbReference type="STRING" id="1817813.A2008_09885"/>
<keyword evidence="1" id="KW-0812">Transmembrane</keyword>
<evidence type="ECO:0000313" key="3">
    <source>
        <dbReference type="Proteomes" id="UP000178735"/>
    </source>
</evidence>
<dbReference type="AlphaFoldDB" id="A0A1F7WDT2"/>
<protein>
    <recommendedName>
        <fullName evidence="4">Type 4 fimbrial biogenesis protein PilX N-terminal domain-containing protein</fullName>
    </recommendedName>
</protein>
<evidence type="ECO:0008006" key="4">
    <source>
        <dbReference type="Google" id="ProtNLM"/>
    </source>
</evidence>
<keyword evidence="1" id="KW-0472">Membrane</keyword>
<reference evidence="2 3" key="1">
    <citation type="journal article" date="2016" name="Nat. Commun.">
        <title>Thousands of microbial genomes shed light on interconnected biogeochemical processes in an aquifer system.</title>
        <authorList>
            <person name="Anantharaman K."/>
            <person name="Brown C.T."/>
            <person name="Hug L.A."/>
            <person name="Sharon I."/>
            <person name="Castelle C.J."/>
            <person name="Probst A.J."/>
            <person name="Thomas B.C."/>
            <person name="Singh A."/>
            <person name="Wilkins M.J."/>
            <person name="Karaoz U."/>
            <person name="Brodie E.L."/>
            <person name="Williams K.H."/>
            <person name="Hubbard S.S."/>
            <person name="Banfield J.F."/>
        </authorList>
    </citation>
    <scope>NUCLEOTIDE SEQUENCE [LARGE SCALE GENOMIC DNA]</scope>
</reference>
<dbReference type="Proteomes" id="UP000178735">
    <property type="component" value="Unassembled WGS sequence"/>
</dbReference>
<dbReference type="EMBL" id="MGFH01000246">
    <property type="protein sequence ID" value="OGM00953.1"/>
    <property type="molecule type" value="Genomic_DNA"/>
</dbReference>
<gene>
    <name evidence="2" type="ORF">A2008_09885</name>
</gene>
<proteinExistence type="predicted"/>